<proteinExistence type="predicted"/>
<evidence type="ECO:0000313" key="17">
    <source>
        <dbReference type="EMBL" id="SUZ70659.1"/>
    </source>
</evidence>
<dbReference type="CDD" id="cd00082">
    <property type="entry name" value="HisKA"/>
    <property type="match status" value="1"/>
</dbReference>
<dbReference type="SUPFAM" id="SSF55785">
    <property type="entry name" value="PYP-like sensor domain (PAS domain)"/>
    <property type="match status" value="1"/>
</dbReference>
<evidence type="ECO:0000259" key="15">
    <source>
        <dbReference type="PROSITE" id="PS50109"/>
    </source>
</evidence>
<evidence type="ECO:0000256" key="6">
    <source>
        <dbReference type="ARBA" id="ARBA00022679"/>
    </source>
</evidence>
<dbReference type="GO" id="GO:0000155">
    <property type="term" value="F:phosphorelay sensor kinase activity"/>
    <property type="evidence" value="ECO:0007669"/>
    <property type="project" value="InterPro"/>
</dbReference>
<dbReference type="InterPro" id="IPR003594">
    <property type="entry name" value="HATPase_dom"/>
</dbReference>
<dbReference type="SMART" id="SM00304">
    <property type="entry name" value="HAMP"/>
    <property type="match status" value="1"/>
</dbReference>
<keyword evidence="8" id="KW-0547">Nucleotide-binding</keyword>
<dbReference type="PIRSF" id="PIRSF037532">
    <property type="entry name" value="STHK_NtrY"/>
    <property type="match status" value="1"/>
</dbReference>
<feature type="domain" description="HAMP" evidence="16">
    <location>
        <begin position="284"/>
        <end position="336"/>
    </location>
</feature>
<organism evidence="17">
    <name type="scientific">marine metagenome</name>
    <dbReference type="NCBI Taxonomy" id="408172"/>
    <lineage>
        <taxon>unclassified sequences</taxon>
        <taxon>metagenomes</taxon>
        <taxon>ecological metagenomes</taxon>
    </lineage>
</organism>
<dbReference type="PRINTS" id="PR00344">
    <property type="entry name" value="BCTRLSENSOR"/>
</dbReference>
<keyword evidence="6" id="KW-0808">Transferase</keyword>
<evidence type="ECO:0000256" key="14">
    <source>
        <dbReference type="SAM" id="Phobius"/>
    </source>
</evidence>
<keyword evidence="13 14" id="KW-0472">Membrane</keyword>
<reference evidence="17" key="1">
    <citation type="submission" date="2018-05" db="EMBL/GenBank/DDBJ databases">
        <authorList>
            <person name="Lanie J.A."/>
            <person name="Ng W.-L."/>
            <person name="Kazmierczak K.M."/>
            <person name="Andrzejewski T.M."/>
            <person name="Davidsen T.M."/>
            <person name="Wayne K.J."/>
            <person name="Tettelin H."/>
            <person name="Glass J.I."/>
            <person name="Rusch D."/>
            <person name="Podicherti R."/>
            <person name="Tsui H.-C.T."/>
            <person name="Winkler M.E."/>
        </authorList>
    </citation>
    <scope>NUCLEOTIDE SEQUENCE</scope>
</reference>
<dbReference type="PANTHER" id="PTHR42878">
    <property type="entry name" value="TWO-COMPONENT HISTIDINE KINASE"/>
    <property type="match status" value="1"/>
</dbReference>
<dbReference type="InterPro" id="IPR003660">
    <property type="entry name" value="HAMP_dom"/>
</dbReference>
<dbReference type="InterPro" id="IPR003661">
    <property type="entry name" value="HisK_dim/P_dom"/>
</dbReference>
<dbReference type="SUPFAM" id="SSF158472">
    <property type="entry name" value="HAMP domain-like"/>
    <property type="match status" value="1"/>
</dbReference>
<evidence type="ECO:0000256" key="12">
    <source>
        <dbReference type="ARBA" id="ARBA00023012"/>
    </source>
</evidence>
<dbReference type="Gene3D" id="3.30.450.20">
    <property type="entry name" value="PAS domain"/>
    <property type="match status" value="1"/>
</dbReference>
<dbReference type="EC" id="2.7.13.3" evidence="3"/>
<dbReference type="CDD" id="cd06225">
    <property type="entry name" value="HAMP"/>
    <property type="match status" value="1"/>
</dbReference>
<dbReference type="SUPFAM" id="SSF55874">
    <property type="entry name" value="ATPase domain of HSP90 chaperone/DNA topoisomerase II/histidine kinase"/>
    <property type="match status" value="1"/>
</dbReference>
<dbReference type="Gene3D" id="6.10.340.10">
    <property type="match status" value="1"/>
</dbReference>
<evidence type="ECO:0000256" key="11">
    <source>
        <dbReference type="ARBA" id="ARBA00022989"/>
    </source>
</evidence>
<protein>
    <recommendedName>
        <fullName evidence="3">histidine kinase</fullName>
        <ecNumber evidence="3">2.7.13.3</ecNumber>
    </recommendedName>
</protein>
<dbReference type="InterPro" id="IPR045671">
    <property type="entry name" value="NtrY-like_N"/>
</dbReference>
<dbReference type="AlphaFoldDB" id="A0A381PXG8"/>
<dbReference type="Pfam" id="PF00672">
    <property type="entry name" value="HAMP"/>
    <property type="match status" value="1"/>
</dbReference>
<dbReference type="PROSITE" id="PS50885">
    <property type="entry name" value="HAMP"/>
    <property type="match status" value="1"/>
</dbReference>
<dbReference type="SUPFAM" id="SSF47384">
    <property type="entry name" value="Homodimeric domain of signal transducing histidine kinase"/>
    <property type="match status" value="1"/>
</dbReference>
<evidence type="ECO:0000256" key="2">
    <source>
        <dbReference type="ARBA" id="ARBA00004651"/>
    </source>
</evidence>
<dbReference type="Pfam" id="PF00512">
    <property type="entry name" value="HisKA"/>
    <property type="match status" value="1"/>
</dbReference>
<comment type="subcellular location">
    <subcellularLocation>
        <location evidence="2">Cell membrane</location>
        <topology evidence="2">Multi-pass membrane protein</topology>
    </subcellularLocation>
</comment>
<accession>A0A381PXG8</accession>
<dbReference type="InterPro" id="IPR005467">
    <property type="entry name" value="His_kinase_dom"/>
</dbReference>
<evidence type="ECO:0000256" key="10">
    <source>
        <dbReference type="ARBA" id="ARBA00022840"/>
    </source>
</evidence>
<evidence type="ECO:0000256" key="1">
    <source>
        <dbReference type="ARBA" id="ARBA00000085"/>
    </source>
</evidence>
<dbReference type="Gene3D" id="3.30.565.10">
    <property type="entry name" value="Histidine kinase-like ATPase, C-terminal domain"/>
    <property type="match status" value="1"/>
</dbReference>
<dbReference type="GO" id="GO:0005886">
    <property type="term" value="C:plasma membrane"/>
    <property type="evidence" value="ECO:0007669"/>
    <property type="project" value="UniProtKB-SubCell"/>
</dbReference>
<evidence type="ECO:0000256" key="8">
    <source>
        <dbReference type="ARBA" id="ARBA00022741"/>
    </source>
</evidence>
<dbReference type="PROSITE" id="PS50109">
    <property type="entry name" value="HIS_KIN"/>
    <property type="match status" value="1"/>
</dbReference>
<keyword evidence="11 14" id="KW-1133">Transmembrane helix</keyword>
<feature type="transmembrane region" description="Helical" evidence="14">
    <location>
        <begin position="12"/>
        <end position="36"/>
    </location>
</feature>
<keyword evidence="10" id="KW-0067">ATP-binding</keyword>
<gene>
    <name evidence="17" type="ORF">METZ01_LOCUS23513</name>
</gene>
<comment type="catalytic activity">
    <reaction evidence="1">
        <text>ATP + protein L-histidine = ADP + protein N-phospho-L-histidine.</text>
        <dbReference type="EC" id="2.7.13.3"/>
    </reaction>
</comment>
<dbReference type="InterPro" id="IPR004358">
    <property type="entry name" value="Sig_transdc_His_kin-like_C"/>
</dbReference>
<sequence>MLSETAKNSENFDQLATTILLINIACLIVLFILLIGNLTELYRDYRANIPGSKLKARMVAMFSGLVIIPLCVVFYFSMQFINRGIDTWFNVEVEEGFDDALALSRTALETQMRDHLVATENVANELRNTDTRQLIFRLGALRQNIGASEITLFGRNSQILATSSNQEVNSLPESPTDEVIMQTRQNLPFVSLDPKGEGRYEIRTAIPLLLYEPNSPDSMGLVRARFFVSERIGRMADSIDSSYSDYKRILFLREPLKRTFSLTLTIVLMISLLASISGAFFLSRRLVSPIQDLVAGTKAVAKGNFDMQITVPSRDEIGFLISSFNDMTKGLSLARKQASLSQAQVEEERTKLEIILASLSTGVISLETDLKLRTANKAAESILSIDLKKQYGKNLSDIAKGHSLLEQLFDIAKKRIDKGDVKWREQIVLRGEIGRRVLLCECTAIKSDKSDEGGFVIVFDDITALQQAQRDAAWGEVARRLAHEIKNPLTPIQLSAERMRRKYLNKMSRKDGAIMDRATHTIVQQVEAMKEMVNAFSDYARAPDMDIHLFGITSLINEIADLYRSKESDIKIIVEAEANLPEIMADSGRVRQMLHNLIRNSTEILEFQDLGIITISATLVNNEGIDFISISVNDNGHGFASESIEKVFDPYVTSKPKGTGLGLAIVKKLVEEHIGRIEAENLPEGGASITILLPLNEVAREAAMALIPTKSENRKTQA</sequence>
<feature type="domain" description="Histidine kinase" evidence="15">
    <location>
        <begin position="480"/>
        <end position="697"/>
    </location>
</feature>
<dbReference type="InterPro" id="IPR017232">
    <property type="entry name" value="NtrY"/>
</dbReference>
<dbReference type="Pfam" id="PF08448">
    <property type="entry name" value="PAS_4"/>
    <property type="match status" value="1"/>
</dbReference>
<dbReference type="InterPro" id="IPR050351">
    <property type="entry name" value="BphY/WalK/GraS-like"/>
</dbReference>
<evidence type="ECO:0000256" key="7">
    <source>
        <dbReference type="ARBA" id="ARBA00022692"/>
    </source>
</evidence>
<evidence type="ECO:0000259" key="16">
    <source>
        <dbReference type="PROSITE" id="PS50885"/>
    </source>
</evidence>
<dbReference type="SMART" id="SM00387">
    <property type="entry name" value="HATPase_c"/>
    <property type="match status" value="1"/>
</dbReference>
<evidence type="ECO:0000256" key="3">
    <source>
        <dbReference type="ARBA" id="ARBA00012438"/>
    </source>
</evidence>
<dbReference type="Pfam" id="PF19312">
    <property type="entry name" value="NtrY_N"/>
    <property type="match status" value="1"/>
</dbReference>
<feature type="transmembrane region" description="Helical" evidence="14">
    <location>
        <begin position="260"/>
        <end position="282"/>
    </location>
</feature>
<keyword evidence="4" id="KW-1003">Cell membrane</keyword>
<keyword evidence="12" id="KW-0902">Two-component regulatory system</keyword>
<evidence type="ECO:0000256" key="9">
    <source>
        <dbReference type="ARBA" id="ARBA00022777"/>
    </source>
</evidence>
<dbReference type="GO" id="GO:0007234">
    <property type="term" value="P:osmosensory signaling via phosphorelay pathway"/>
    <property type="evidence" value="ECO:0007669"/>
    <property type="project" value="TreeGrafter"/>
</dbReference>
<dbReference type="InterPro" id="IPR036097">
    <property type="entry name" value="HisK_dim/P_sf"/>
</dbReference>
<dbReference type="GO" id="GO:0005524">
    <property type="term" value="F:ATP binding"/>
    <property type="evidence" value="ECO:0007669"/>
    <property type="project" value="UniProtKB-KW"/>
</dbReference>
<dbReference type="PANTHER" id="PTHR42878:SF7">
    <property type="entry name" value="SENSOR HISTIDINE KINASE GLRK"/>
    <property type="match status" value="1"/>
</dbReference>
<dbReference type="InterPro" id="IPR035965">
    <property type="entry name" value="PAS-like_dom_sf"/>
</dbReference>
<dbReference type="InterPro" id="IPR013656">
    <property type="entry name" value="PAS_4"/>
</dbReference>
<dbReference type="GO" id="GO:0030295">
    <property type="term" value="F:protein kinase activator activity"/>
    <property type="evidence" value="ECO:0007669"/>
    <property type="project" value="TreeGrafter"/>
</dbReference>
<dbReference type="GO" id="GO:0000156">
    <property type="term" value="F:phosphorelay response regulator activity"/>
    <property type="evidence" value="ECO:0007669"/>
    <property type="project" value="TreeGrafter"/>
</dbReference>
<evidence type="ECO:0000256" key="13">
    <source>
        <dbReference type="ARBA" id="ARBA00023136"/>
    </source>
</evidence>
<keyword evidence="9" id="KW-0418">Kinase</keyword>
<dbReference type="InterPro" id="IPR036890">
    <property type="entry name" value="HATPase_C_sf"/>
</dbReference>
<evidence type="ECO:0000256" key="5">
    <source>
        <dbReference type="ARBA" id="ARBA00022553"/>
    </source>
</evidence>
<keyword evidence="7 14" id="KW-0812">Transmembrane</keyword>
<dbReference type="Pfam" id="PF02518">
    <property type="entry name" value="HATPase_c"/>
    <property type="match status" value="1"/>
</dbReference>
<feature type="transmembrane region" description="Helical" evidence="14">
    <location>
        <begin position="56"/>
        <end position="76"/>
    </location>
</feature>
<evidence type="ECO:0000256" key="4">
    <source>
        <dbReference type="ARBA" id="ARBA00022475"/>
    </source>
</evidence>
<dbReference type="SMART" id="SM00388">
    <property type="entry name" value="HisKA"/>
    <property type="match status" value="1"/>
</dbReference>
<dbReference type="EMBL" id="UINC01001097">
    <property type="protein sequence ID" value="SUZ70659.1"/>
    <property type="molecule type" value="Genomic_DNA"/>
</dbReference>
<dbReference type="Gene3D" id="1.10.287.130">
    <property type="match status" value="1"/>
</dbReference>
<keyword evidence="5" id="KW-0597">Phosphoprotein</keyword>
<name>A0A381PXG8_9ZZZZ</name>